<evidence type="ECO:0000259" key="3">
    <source>
        <dbReference type="Pfam" id="PF18962"/>
    </source>
</evidence>
<keyword evidence="5" id="KW-1185">Reference proteome</keyword>
<dbReference type="Pfam" id="PF18962">
    <property type="entry name" value="Por_Secre_tail"/>
    <property type="match status" value="1"/>
</dbReference>
<feature type="domain" description="Secretion system C-terminal sorting" evidence="3">
    <location>
        <begin position="617"/>
        <end position="694"/>
    </location>
</feature>
<evidence type="ECO:0000313" key="5">
    <source>
        <dbReference type="Proteomes" id="UP001501126"/>
    </source>
</evidence>
<evidence type="ECO:0000313" key="4">
    <source>
        <dbReference type="EMBL" id="GAA0876070.1"/>
    </source>
</evidence>
<gene>
    <name evidence="4" type="ORF">GCM10009118_24800</name>
</gene>
<protein>
    <recommendedName>
        <fullName evidence="3">Secretion system C-terminal sorting domain-containing protein</fullName>
    </recommendedName>
</protein>
<dbReference type="InterPro" id="IPR026444">
    <property type="entry name" value="Secre_tail"/>
</dbReference>
<name>A0ABN1MST5_9FLAO</name>
<organism evidence="4 5">
    <name type="scientific">Wandonia haliotis</name>
    <dbReference type="NCBI Taxonomy" id="574963"/>
    <lineage>
        <taxon>Bacteria</taxon>
        <taxon>Pseudomonadati</taxon>
        <taxon>Bacteroidota</taxon>
        <taxon>Flavobacteriia</taxon>
        <taxon>Flavobacteriales</taxon>
        <taxon>Crocinitomicaceae</taxon>
        <taxon>Wandonia</taxon>
    </lineage>
</organism>
<dbReference type="EMBL" id="BAAAFH010000021">
    <property type="protein sequence ID" value="GAA0876070.1"/>
    <property type="molecule type" value="Genomic_DNA"/>
</dbReference>
<evidence type="ECO:0000256" key="2">
    <source>
        <dbReference type="SAM" id="MobiDB-lite"/>
    </source>
</evidence>
<accession>A0ABN1MST5</accession>
<reference evidence="4 5" key="1">
    <citation type="journal article" date="2019" name="Int. J. Syst. Evol. Microbiol.">
        <title>The Global Catalogue of Microorganisms (GCM) 10K type strain sequencing project: providing services to taxonomists for standard genome sequencing and annotation.</title>
        <authorList>
            <consortium name="The Broad Institute Genomics Platform"/>
            <consortium name="The Broad Institute Genome Sequencing Center for Infectious Disease"/>
            <person name="Wu L."/>
            <person name="Ma J."/>
        </authorList>
    </citation>
    <scope>NUCLEOTIDE SEQUENCE [LARGE SCALE GENOMIC DNA]</scope>
    <source>
        <strain evidence="4 5">JCM 16083</strain>
    </source>
</reference>
<evidence type="ECO:0000256" key="1">
    <source>
        <dbReference type="ARBA" id="ARBA00022729"/>
    </source>
</evidence>
<sequence length="696" mass="75966">MTVREQSGFIKRPAGKLKPGSPVASHMEKAGGDVIWSNEFEDAGEWTAAGPGSDYEHNGWSLGTTVSNSWAFDTGDMGTSGNFARFVNNDGSEGTQINDGPFTLTCTETINLTGVEAPYLEFDQYGAWFADSQAVQISLNGIDWITVALNNDQFSVTEFGGLPYERPMTRRFILSPYLSGDLSAVRIRLYWNGGVNGEETSYFSYGWFVDNLRILEGYQKDMSIKRVYTSIGETGTQYTILGSELIDAAVQMSFGAEIENFGREQVEVELEVSNSSGFQQLSPVTVISPFAADSLYIATNEGYSVPAVPGEYDFTFRVQDANRIRGMVVSLDDETLTGGTAYTDAVNIPVVGGTGSGLTVDITTDGNGVITQLLVNQSGVGYSVGDEVTITTGDENASILVVQTEDETMEYLLDDTMRLPFKVVNNYGYPRYYSMAVDQYDGTPESISGAFTGWSSSLFDPGIGVKYEILKSAAICGIQVGIAPTEQEENYIGNTVFAMLFKYDPLNEEYHYIDVSYEYALKSSDFGGLVDLYLETELYVEPGEIILAVACFFTGDEVPIAFSGYTLSHSVVGATYGEMVTPVPTNNFVEAPVVRLNTGNCIAGIEEYDPLVSEVTLYPNPSVEKATLSYTTERETLAYVEVSDLSGKVVYRSGQERVLSGTHTTEIPVTHLSVGMYTCKLITGETRVHQKLVVQK</sequence>
<feature type="region of interest" description="Disordered" evidence="2">
    <location>
        <begin position="1"/>
        <end position="24"/>
    </location>
</feature>
<keyword evidence="1" id="KW-0732">Signal</keyword>
<comment type="caution">
    <text evidence="4">The sequence shown here is derived from an EMBL/GenBank/DDBJ whole genome shotgun (WGS) entry which is preliminary data.</text>
</comment>
<dbReference type="NCBIfam" id="TIGR04183">
    <property type="entry name" value="Por_Secre_tail"/>
    <property type="match status" value="1"/>
</dbReference>
<dbReference type="Proteomes" id="UP001501126">
    <property type="component" value="Unassembled WGS sequence"/>
</dbReference>
<proteinExistence type="predicted"/>